<reference evidence="4 5" key="1">
    <citation type="journal article" date="2013" name="ISME J.">
        <title>Metabolic model for the filamentous 'Candidatus Microthrix parvicella' based on genomic and metagenomic analyses.</title>
        <authorList>
            <person name="Jon McIlroy S."/>
            <person name="Kristiansen R."/>
            <person name="Albertsen M."/>
            <person name="Michael Karst S."/>
            <person name="Rossetti S."/>
            <person name="Lund Nielsen J."/>
            <person name="Tandoi V."/>
            <person name="James Seviour R."/>
            <person name="Nielsen P.H."/>
        </authorList>
    </citation>
    <scope>NUCLEOTIDE SEQUENCE [LARGE SCALE GENOMIC DNA]</scope>
    <source>
        <strain evidence="4 5">RN1</strain>
    </source>
</reference>
<dbReference type="FunFam" id="3.40.309.10:FF:000009">
    <property type="entry name" value="Aldehyde dehydrogenase A"/>
    <property type="match status" value="1"/>
</dbReference>
<dbReference type="EC" id="1.2.1.-" evidence="4"/>
<dbReference type="STRING" id="1229780.BN381_130126"/>
<name>R4YWW0_9ACTN</name>
<dbReference type="OrthoDB" id="6882680at2"/>
<dbReference type="FunFam" id="3.40.605.10:FF:000007">
    <property type="entry name" value="NAD/NADP-dependent betaine aldehyde dehydrogenase"/>
    <property type="match status" value="1"/>
</dbReference>
<dbReference type="Gene3D" id="3.40.309.10">
    <property type="entry name" value="Aldehyde Dehydrogenase, Chain A, domain 2"/>
    <property type="match status" value="1"/>
</dbReference>
<evidence type="ECO:0000256" key="1">
    <source>
        <dbReference type="ARBA" id="ARBA00009986"/>
    </source>
</evidence>
<dbReference type="Proteomes" id="UP000018291">
    <property type="component" value="Unassembled WGS sequence"/>
</dbReference>
<dbReference type="eggNOG" id="COG1012">
    <property type="taxonomic scope" value="Bacteria"/>
</dbReference>
<keyword evidence="5" id="KW-1185">Reference proteome</keyword>
<organism evidence="4 5">
    <name type="scientific">Candidatus Neomicrothrix parvicella RN1</name>
    <dbReference type="NCBI Taxonomy" id="1229780"/>
    <lineage>
        <taxon>Bacteria</taxon>
        <taxon>Bacillati</taxon>
        <taxon>Actinomycetota</taxon>
        <taxon>Acidimicrobiia</taxon>
        <taxon>Acidimicrobiales</taxon>
        <taxon>Microthrixaceae</taxon>
        <taxon>Candidatus Neomicrothrix</taxon>
    </lineage>
</organism>
<comment type="caution">
    <text evidence="4">The sequence shown here is derived from an EMBL/GenBank/DDBJ whole genome shotgun (WGS) entry which is preliminary data.</text>
</comment>
<protein>
    <submittedName>
        <fullName evidence="4">Putative aldehyde dehydrogenase</fullName>
        <ecNumber evidence="4">1.2.1.-</ecNumber>
    </submittedName>
</protein>
<comment type="similarity">
    <text evidence="1">Belongs to the aldehyde dehydrogenase family.</text>
</comment>
<dbReference type="Gene3D" id="3.40.605.10">
    <property type="entry name" value="Aldehyde Dehydrogenase, Chain A, domain 1"/>
    <property type="match status" value="1"/>
</dbReference>
<evidence type="ECO:0000313" key="5">
    <source>
        <dbReference type="Proteomes" id="UP000018291"/>
    </source>
</evidence>
<keyword evidence="2 4" id="KW-0560">Oxidoreductase</keyword>
<dbReference type="AlphaFoldDB" id="R4YWW0"/>
<evidence type="ECO:0000313" key="4">
    <source>
        <dbReference type="EMBL" id="CCM62568.1"/>
    </source>
</evidence>
<dbReference type="HOGENOM" id="CLU_005391_0_2_11"/>
<sequence length="498" mass="51819">MSSTDEAATNAPDPDQPWTLIIGGDRPAGGAGTYDVINPATEAVVGRAPEATTDQAADAAAAAAEAFESWSRTTPELRYELLNRAAELIDSHAAELVPLVQAETGATMRVTKSMQVPQAAARFRRYAEGAKESPVTPLRPQSVPSTALAPGGVISAIANRAPVGVVTAISSYNFPVVNMAGKVAPALAMGNTVIMKPAPQDPLGVIRMAELLVEAGFPPGVVNCVVSQDVAPSEVLTTDENVDMVSFTGSTAVGQRIGEVSGARMKRLLLELGGKGACIVLDDADLKAAIGGISSVWGFHSGQICTSPTRVIAQRGIYDQLVAGLTKTAAYMPVGDPLERGTVVGPVISAAHRARVEGYIEAGRAEGATIAVGGERPDMERGFYVAPTLLADATNQMTPVREEIFGPVVAVVPVDDAEEAIAVANDSDFGLYSYVFTSDSAVALDMAKRLRSGNVGLNTLQRNHEAPFGGFKQSGVGRDGGSYGLHAYSELQSIVWSS</sequence>
<dbReference type="EMBL" id="CANL01000005">
    <property type="protein sequence ID" value="CCM62568.1"/>
    <property type="molecule type" value="Genomic_DNA"/>
</dbReference>
<evidence type="ECO:0000259" key="3">
    <source>
        <dbReference type="Pfam" id="PF00171"/>
    </source>
</evidence>
<evidence type="ECO:0000256" key="2">
    <source>
        <dbReference type="ARBA" id="ARBA00023002"/>
    </source>
</evidence>
<dbReference type="InterPro" id="IPR016162">
    <property type="entry name" value="Ald_DH_N"/>
</dbReference>
<proteinExistence type="inferred from homology"/>
<dbReference type="PANTHER" id="PTHR11699">
    <property type="entry name" value="ALDEHYDE DEHYDROGENASE-RELATED"/>
    <property type="match status" value="1"/>
</dbReference>
<dbReference type="Pfam" id="PF00171">
    <property type="entry name" value="Aldedh"/>
    <property type="match status" value="1"/>
</dbReference>
<dbReference type="InterPro" id="IPR016163">
    <property type="entry name" value="Ald_DH_C"/>
</dbReference>
<dbReference type="InterPro" id="IPR015590">
    <property type="entry name" value="Aldehyde_DH_dom"/>
</dbReference>
<dbReference type="GO" id="GO:0016620">
    <property type="term" value="F:oxidoreductase activity, acting on the aldehyde or oxo group of donors, NAD or NADP as acceptor"/>
    <property type="evidence" value="ECO:0007669"/>
    <property type="project" value="InterPro"/>
</dbReference>
<dbReference type="RefSeq" id="WP_012224073.1">
    <property type="nucleotide sequence ID" value="NZ_HG422565.1"/>
</dbReference>
<gene>
    <name evidence="4" type="ORF">BN381_130126</name>
</gene>
<feature type="domain" description="Aldehyde dehydrogenase" evidence="3">
    <location>
        <begin position="32"/>
        <end position="494"/>
    </location>
</feature>
<accession>R4YWW0</accession>
<dbReference type="InterPro" id="IPR016161">
    <property type="entry name" value="Ald_DH/histidinol_DH"/>
</dbReference>
<dbReference type="SUPFAM" id="SSF53720">
    <property type="entry name" value="ALDH-like"/>
    <property type="match status" value="1"/>
</dbReference>